<accession>A0AAV6GN33</accession>
<name>A0AAV6GN33_9TELE</name>
<comment type="caution">
    <text evidence="1">The sequence shown here is derived from an EMBL/GenBank/DDBJ whole genome shotgun (WGS) entry which is preliminary data.</text>
</comment>
<dbReference type="AlphaFoldDB" id="A0AAV6GN33"/>
<sequence>MRSHTRSHTTKTQGHPHPASHHLANACLQWVGHIWCVCVCVLMCAGDPNALVSSDLTQATTDAMKDSFYIARPDSVPIPTHSTHTHTHTQSHYRVDDLWMSSPELMGSGLSLSAIMLTWECFIRTGS</sequence>
<reference evidence="1" key="1">
    <citation type="submission" date="2020-10" db="EMBL/GenBank/DDBJ databases">
        <title>Chromosome-scale genome assembly of the Allis shad, Alosa alosa.</title>
        <authorList>
            <person name="Margot Z."/>
            <person name="Christophe K."/>
            <person name="Cabau C."/>
            <person name="Louis A."/>
            <person name="Berthelot C."/>
            <person name="Parey E."/>
            <person name="Roest Crollius H."/>
            <person name="Montfort J."/>
            <person name="Robinson-Rechavi M."/>
            <person name="Bucao C."/>
            <person name="Bouchez O."/>
            <person name="Gislard M."/>
            <person name="Lluch J."/>
            <person name="Milhes M."/>
            <person name="Lampietro C."/>
            <person name="Lopez Roques C."/>
            <person name="Donnadieu C."/>
            <person name="Braasch I."/>
            <person name="Desvignes T."/>
            <person name="Postlethwait J."/>
            <person name="Bobe J."/>
            <person name="Guiguen Y."/>
        </authorList>
    </citation>
    <scope>NUCLEOTIDE SEQUENCE</scope>
    <source>
        <strain evidence="1">M-15738</strain>
        <tissue evidence="1">Blood</tissue>
    </source>
</reference>
<proteinExistence type="predicted"/>
<keyword evidence="2" id="KW-1185">Reference proteome</keyword>
<organism evidence="1 2">
    <name type="scientific">Alosa alosa</name>
    <name type="common">allis shad</name>
    <dbReference type="NCBI Taxonomy" id="278164"/>
    <lineage>
        <taxon>Eukaryota</taxon>
        <taxon>Metazoa</taxon>
        <taxon>Chordata</taxon>
        <taxon>Craniata</taxon>
        <taxon>Vertebrata</taxon>
        <taxon>Euteleostomi</taxon>
        <taxon>Actinopterygii</taxon>
        <taxon>Neopterygii</taxon>
        <taxon>Teleostei</taxon>
        <taxon>Clupei</taxon>
        <taxon>Clupeiformes</taxon>
        <taxon>Clupeoidei</taxon>
        <taxon>Clupeidae</taxon>
        <taxon>Alosa</taxon>
    </lineage>
</organism>
<dbReference type="Proteomes" id="UP000823561">
    <property type="component" value="Chromosome 10"/>
</dbReference>
<gene>
    <name evidence="1" type="ORF">AALO_G00145120</name>
</gene>
<evidence type="ECO:0000313" key="2">
    <source>
        <dbReference type="Proteomes" id="UP000823561"/>
    </source>
</evidence>
<evidence type="ECO:0000313" key="1">
    <source>
        <dbReference type="EMBL" id="KAG5275236.1"/>
    </source>
</evidence>
<dbReference type="EMBL" id="JADWDJ010000010">
    <property type="protein sequence ID" value="KAG5275236.1"/>
    <property type="molecule type" value="Genomic_DNA"/>
</dbReference>
<protein>
    <submittedName>
        <fullName evidence="1">Uncharacterized protein</fullName>
    </submittedName>
</protein>